<keyword evidence="7 8" id="KW-0472">Membrane</keyword>
<dbReference type="PANTHER" id="PTHR23522:SF10">
    <property type="entry name" value="3-PHENYLPROPIONIC ACID TRANSPORTER-RELATED"/>
    <property type="match status" value="1"/>
</dbReference>
<keyword evidence="3" id="KW-1003">Cell membrane</keyword>
<dbReference type="AlphaFoldDB" id="A0A1X0VEV1"/>
<feature type="transmembrane region" description="Helical" evidence="8">
    <location>
        <begin position="270"/>
        <end position="291"/>
    </location>
</feature>
<organism evidence="10 11">
    <name type="scientific">Leuconostoc pseudomesenteroides</name>
    <dbReference type="NCBI Taxonomy" id="33968"/>
    <lineage>
        <taxon>Bacteria</taxon>
        <taxon>Bacillati</taxon>
        <taxon>Bacillota</taxon>
        <taxon>Bacilli</taxon>
        <taxon>Lactobacillales</taxon>
        <taxon>Lactobacillaceae</taxon>
        <taxon>Leuconostoc</taxon>
    </lineage>
</organism>
<evidence type="ECO:0000256" key="4">
    <source>
        <dbReference type="ARBA" id="ARBA00022519"/>
    </source>
</evidence>
<dbReference type="RefSeq" id="WP_080519344.1">
    <property type="nucleotide sequence ID" value="NZ_MPLS01000007.1"/>
</dbReference>
<feature type="transmembrane region" description="Helical" evidence="8">
    <location>
        <begin position="86"/>
        <end position="106"/>
    </location>
</feature>
<dbReference type="InterPro" id="IPR036259">
    <property type="entry name" value="MFS_trans_sf"/>
</dbReference>
<dbReference type="eggNOG" id="COG2807">
    <property type="taxonomic scope" value="Bacteria"/>
</dbReference>
<dbReference type="PRINTS" id="PR00174">
    <property type="entry name" value="LACYSMPORT"/>
</dbReference>
<feature type="transmembrane region" description="Helical" evidence="8">
    <location>
        <begin position="393"/>
        <end position="412"/>
    </location>
</feature>
<feature type="transmembrane region" description="Helical" evidence="8">
    <location>
        <begin position="155"/>
        <end position="174"/>
    </location>
</feature>
<dbReference type="EMBL" id="MPLS01000007">
    <property type="protein sequence ID" value="ORI98238.1"/>
    <property type="molecule type" value="Genomic_DNA"/>
</dbReference>
<feature type="transmembrane region" description="Helical" evidence="8">
    <location>
        <begin position="21"/>
        <end position="40"/>
    </location>
</feature>
<feature type="transmembrane region" description="Helical" evidence="8">
    <location>
        <begin position="361"/>
        <end position="381"/>
    </location>
</feature>
<keyword evidence="6 8" id="KW-1133">Transmembrane helix</keyword>
<evidence type="ECO:0000256" key="1">
    <source>
        <dbReference type="ARBA" id="ARBA00004429"/>
    </source>
</evidence>
<sequence length="427" mass="48107">MNHNQKGTRTFKNASYLQSSTSMLLFFASWGIWWSFYQLWLTSDTNGLGLSGSQVGTIFSANSLISLILMFVYSTIQDKLFIKRHLLIFNAVISTLIGPFFIWVYAPLLVNHFAIGMWVGAIVLSTGFLSAVGILEAVTERFSRVFSFEYGQARAWGSFGYAIVALLAGVLFVINPHLNFWFGSLFGVLLLLVLIFWVPKEERDANHAVKTLAREDSVPKLSDMLRLLKMSELWQVIIFIMFTWTFYNIFDSQMFPDFYTKLFSSVAVGQQTYGTLNSIQVFFEALMLGIVPIVMQKVGVKRTLMIGVAIMFLRIGLCGFNANPYAVSAIKMLHSLEVPMFTLSIFRYFTLHFNTKLSASLYMIGFQIAAQIGQVILSTPLGILRDRVGYQNTFHVIAVIVLIAGVYAFFILKKDTQHVDGTPLAKS</sequence>
<keyword evidence="5 8" id="KW-0812">Transmembrane</keyword>
<accession>A0A1X0VEV1</accession>
<evidence type="ECO:0000256" key="8">
    <source>
        <dbReference type="SAM" id="Phobius"/>
    </source>
</evidence>
<dbReference type="PANTHER" id="PTHR23522">
    <property type="entry name" value="BLL5896 PROTEIN"/>
    <property type="match status" value="1"/>
</dbReference>
<dbReference type="Proteomes" id="UP000192288">
    <property type="component" value="Unassembled WGS sequence"/>
</dbReference>
<evidence type="ECO:0000313" key="10">
    <source>
        <dbReference type="EMBL" id="ORI98238.1"/>
    </source>
</evidence>
<evidence type="ECO:0000256" key="3">
    <source>
        <dbReference type="ARBA" id="ARBA00022475"/>
    </source>
</evidence>
<keyword evidence="2" id="KW-0813">Transport</keyword>
<feature type="transmembrane region" description="Helical" evidence="8">
    <location>
        <begin position="233"/>
        <end position="250"/>
    </location>
</feature>
<dbReference type="InterPro" id="IPR000576">
    <property type="entry name" value="LacY/RafB_perm_fam"/>
</dbReference>
<dbReference type="Pfam" id="PF01306">
    <property type="entry name" value="LacY_symp"/>
    <property type="match status" value="1"/>
</dbReference>
<keyword evidence="4" id="KW-0997">Cell inner membrane</keyword>
<dbReference type="PROSITE" id="PS50850">
    <property type="entry name" value="MFS"/>
    <property type="match status" value="1"/>
</dbReference>
<evidence type="ECO:0000313" key="11">
    <source>
        <dbReference type="Proteomes" id="UP000192288"/>
    </source>
</evidence>
<dbReference type="GO" id="GO:0005886">
    <property type="term" value="C:plasma membrane"/>
    <property type="evidence" value="ECO:0007669"/>
    <property type="project" value="UniProtKB-SubCell"/>
</dbReference>
<name>A0A1X0VEV1_LEUPS</name>
<feature type="transmembrane region" description="Helical" evidence="8">
    <location>
        <begin position="303"/>
        <end position="322"/>
    </location>
</feature>
<dbReference type="GO" id="GO:0015528">
    <property type="term" value="F:lactose:proton symporter activity"/>
    <property type="evidence" value="ECO:0007669"/>
    <property type="project" value="TreeGrafter"/>
</dbReference>
<dbReference type="SUPFAM" id="SSF103473">
    <property type="entry name" value="MFS general substrate transporter"/>
    <property type="match status" value="1"/>
</dbReference>
<comment type="subcellular location">
    <subcellularLocation>
        <location evidence="1">Cell inner membrane</location>
        <topology evidence="1">Multi-pass membrane protein</topology>
    </subcellularLocation>
</comment>
<dbReference type="STRING" id="33968.BMS77_06480"/>
<dbReference type="InterPro" id="IPR020846">
    <property type="entry name" value="MFS_dom"/>
</dbReference>
<evidence type="ECO:0000256" key="5">
    <source>
        <dbReference type="ARBA" id="ARBA00022692"/>
    </source>
</evidence>
<reference evidence="10 11" key="1">
    <citation type="journal article" date="2017" name="Front. Microbiol.">
        <title>Genomic Characterization of Dairy Associated Leuconostoc Species and Diversity of Leuconostocs in Undefined Mixed Mesophilic Starter Cultures.</title>
        <authorList>
            <person name="Frantzen C.A."/>
            <person name="Kot W."/>
            <person name="Pedersen T.B."/>
            <person name="Ardo Y.M."/>
            <person name="Broadbent J.R."/>
            <person name="Neve H."/>
            <person name="Hansen L.H."/>
            <person name="Dal Bello F."/>
            <person name="Ostlie H.M."/>
            <person name="Kleppen H.P."/>
            <person name="Vogensen F.K."/>
            <person name="Holo H."/>
        </authorList>
    </citation>
    <scope>NUCLEOTIDE SEQUENCE [LARGE SCALE GENOMIC DNA]</scope>
    <source>
        <strain evidence="10 11">LMGCF08</strain>
    </source>
</reference>
<feature type="transmembrane region" description="Helical" evidence="8">
    <location>
        <begin position="112"/>
        <end position="135"/>
    </location>
</feature>
<evidence type="ECO:0000256" key="6">
    <source>
        <dbReference type="ARBA" id="ARBA00022989"/>
    </source>
</evidence>
<dbReference type="NCBIfam" id="NF007077">
    <property type="entry name" value="PRK09528.1"/>
    <property type="match status" value="1"/>
</dbReference>
<gene>
    <name evidence="10" type="ORF">BMR96_02975</name>
</gene>
<feature type="transmembrane region" description="Helical" evidence="8">
    <location>
        <begin position="52"/>
        <end position="74"/>
    </location>
</feature>
<dbReference type="GO" id="GO:0030395">
    <property type="term" value="F:lactose binding"/>
    <property type="evidence" value="ECO:0007669"/>
    <property type="project" value="TreeGrafter"/>
</dbReference>
<evidence type="ECO:0000259" key="9">
    <source>
        <dbReference type="PROSITE" id="PS50850"/>
    </source>
</evidence>
<dbReference type="NCBIfam" id="TIGR00882">
    <property type="entry name" value="2A0105"/>
    <property type="match status" value="1"/>
</dbReference>
<comment type="caution">
    <text evidence="10">The sequence shown here is derived from an EMBL/GenBank/DDBJ whole genome shotgun (WGS) entry which is preliminary data.</text>
</comment>
<feature type="transmembrane region" description="Helical" evidence="8">
    <location>
        <begin position="180"/>
        <end position="198"/>
    </location>
</feature>
<proteinExistence type="predicted"/>
<evidence type="ECO:0000256" key="7">
    <source>
        <dbReference type="ARBA" id="ARBA00023136"/>
    </source>
</evidence>
<feature type="domain" description="Major facilitator superfamily (MFS) profile" evidence="9">
    <location>
        <begin position="237"/>
        <end position="427"/>
    </location>
</feature>
<protein>
    <submittedName>
        <fullName evidence="10">MFS transporter</fullName>
    </submittedName>
</protein>
<evidence type="ECO:0000256" key="2">
    <source>
        <dbReference type="ARBA" id="ARBA00022448"/>
    </source>
</evidence>
<dbReference type="Gene3D" id="1.20.1250.20">
    <property type="entry name" value="MFS general substrate transporter like domains"/>
    <property type="match status" value="2"/>
</dbReference>